<reference evidence="2" key="1">
    <citation type="submission" date="2019-12" db="EMBL/GenBank/DDBJ databases">
        <authorList>
            <person name="Scholes J."/>
        </authorList>
    </citation>
    <scope>NUCLEOTIDE SEQUENCE</scope>
</reference>
<evidence type="ECO:0000313" key="3">
    <source>
        <dbReference type="Proteomes" id="UP001153555"/>
    </source>
</evidence>
<sequence>MPNNQGTRTRRSLEEAQTTIGTARDSSSPYQLAPHVDSFTAENALWARTFVFTADSPDIPVPTVQHDSNSNRNHSNLNKNSNPGNSHRDNPNSSSAGNSSDEDR</sequence>
<feature type="compositionally biased region" description="Polar residues" evidence="1">
    <location>
        <begin position="15"/>
        <end position="30"/>
    </location>
</feature>
<keyword evidence="3" id="KW-1185">Reference proteome</keyword>
<comment type="caution">
    <text evidence="2">The sequence shown here is derived from an EMBL/GenBank/DDBJ whole genome shotgun (WGS) entry which is preliminary data.</text>
</comment>
<dbReference type="EMBL" id="CACSLK010027842">
    <property type="protein sequence ID" value="CAA0834086.1"/>
    <property type="molecule type" value="Genomic_DNA"/>
</dbReference>
<evidence type="ECO:0000313" key="2">
    <source>
        <dbReference type="EMBL" id="CAA0834086.1"/>
    </source>
</evidence>
<feature type="non-terminal residue" evidence="2">
    <location>
        <position position="104"/>
    </location>
</feature>
<feature type="compositionally biased region" description="Low complexity" evidence="1">
    <location>
        <begin position="68"/>
        <end position="85"/>
    </location>
</feature>
<dbReference type="AlphaFoldDB" id="A0A9N7NNB5"/>
<gene>
    <name evidence="2" type="ORF">SHERM_29342</name>
</gene>
<name>A0A9N7NNB5_STRHE</name>
<proteinExistence type="predicted"/>
<accession>A0A9N7NNB5</accession>
<organism evidence="2 3">
    <name type="scientific">Striga hermonthica</name>
    <name type="common">Purple witchweed</name>
    <name type="synonym">Buchnera hermonthica</name>
    <dbReference type="NCBI Taxonomy" id="68872"/>
    <lineage>
        <taxon>Eukaryota</taxon>
        <taxon>Viridiplantae</taxon>
        <taxon>Streptophyta</taxon>
        <taxon>Embryophyta</taxon>
        <taxon>Tracheophyta</taxon>
        <taxon>Spermatophyta</taxon>
        <taxon>Magnoliopsida</taxon>
        <taxon>eudicotyledons</taxon>
        <taxon>Gunneridae</taxon>
        <taxon>Pentapetalae</taxon>
        <taxon>asterids</taxon>
        <taxon>lamiids</taxon>
        <taxon>Lamiales</taxon>
        <taxon>Orobanchaceae</taxon>
        <taxon>Buchnereae</taxon>
        <taxon>Striga</taxon>
    </lineage>
</organism>
<protein>
    <submittedName>
        <fullName evidence="2">Uncharacterized protein</fullName>
    </submittedName>
</protein>
<feature type="compositionally biased region" description="Polar residues" evidence="1">
    <location>
        <begin position="91"/>
        <end position="104"/>
    </location>
</feature>
<feature type="region of interest" description="Disordered" evidence="1">
    <location>
        <begin position="56"/>
        <end position="104"/>
    </location>
</feature>
<dbReference type="Proteomes" id="UP001153555">
    <property type="component" value="Unassembled WGS sequence"/>
</dbReference>
<evidence type="ECO:0000256" key="1">
    <source>
        <dbReference type="SAM" id="MobiDB-lite"/>
    </source>
</evidence>
<feature type="region of interest" description="Disordered" evidence="1">
    <location>
        <begin position="1"/>
        <end position="30"/>
    </location>
</feature>